<keyword evidence="2" id="KW-1185">Reference proteome</keyword>
<evidence type="ECO:0000313" key="1">
    <source>
        <dbReference type="EMBL" id="CAH3154857.1"/>
    </source>
</evidence>
<gene>
    <name evidence="1" type="ORF">PLOB_00050210</name>
</gene>
<feature type="non-terminal residue" evidence="1">
    <location>
        <position position="153"/>
    </location>
</feature>
<proteinExistence type="predicted"/>
<protein>
    <recommendedName>
        <fullName evidence="3">Sulfotransferase</fullName>
    </recommendedName>
</protein>
<dbReference type="InterPro" id="IPR027417">
    <property type="entry name" value="P-loop_NTPase"/>
</dbReference>
<name>A0ABN8Q0R3_9CNID</name>
<dbReference type="InterPro" id="IPR051135">
    <property type="entry name" value="Gal/GlcNAc/GalNAc_ST"/>
</dbReference>
<dbReference type="SUPFAM" id="SSF52540">
    <property type="entry name" value="P-loop containing nucleoside triphosphate hydrolases"/>
    <property type="match status" value="1"/>
</dbReference>
<dbReference type="Proteomes" id="UP001159405">
    <property type="component" value="Unassembled WGS sequence"/>
</dbReference>
<reference evidence="1 2" key="1">
    <citation type="submission" date="2022-05" db="EMBL/GenBank/DDBJ databases">
        <authorList>
            <consortium name="Genoscope - CEA"/>
            <person name="William W."/>
        </authorList>
    </citation>
    <scope>NUCLEOTIDE SEQUENCE [LARGE SCALE GENOMIC DNA]</scope>
</reference>
<dbReference type="Pfam" id="PF13469">
    <property type="entry name" value="Sulfotransfer_3"/>
    <property type="match status" value="1"/>
</dbReference>
<organism evidence="1 2">
    <name type="scientific">Porites lobata</name>
    <dbReference type="NCBI Taxonomy" id="104759"/>
    <lineage>
        <taxon>Eukaryota</taxon>
        <taxon>Metazoa</taxon>
        <taxon>Cnidaria</taxon>
        <taxon>Anthozoa</taxon>
        <taxon>Hexacorallia</taxon>
        <taxon>Scleractinia</taxon>
        <taxon>Fungiina</taxon>
        <taxon>Poritidae</taxon>
        <taxon>Porites</taxon>
    </lineage>
</organism>
<evidence type="ECO:0000313" key="2">
    <source>
        <dbReference type="Proteomes" id="UP001159405"/>
    </source>
</evidence>
<evidence type="ECO:0008006" key="3">
    <source>
        <dbReference type="Google" id="ProtNLM"/>
    </source>
</evidence>
<comment type="caution">
    <text evidence="1">The sequence shown here is derived from an EMBL/GenBank/DDBJ whole genome shotgun (WGS) entry which is preliminary data.</text>
</comment>
<sequence>LSAICIVKQRLSNACKSYDHTLIKILSHRVPNTTKLTLEKLFQEQNQYDAKLAHLVRDPRGVVYSRVKLRWMKKNFNRPKFRKSVQNVFDPILQNIRLGLLSCPSWLRDSFKVVRNEDLVANMVNVTRDLYKFAGLGWSSNVVKWISTLDNNS</sequence>
<dbReference type="Gene3D" id="3.40.50.300">
    <property type="entry name" value="P-loop containing nucleotide triphosphate hydrolases"/>
    <property type="match status" value="1"/>
</dbReference>
<dbReference type="PANTHER" id="PTHR10704:SF44">
    <property type="entry name" value="LD35051P-RELATED"/>
    <property type="match status" value="1"/>
</dbReference>
<dbReference type="PANTHER" id="PTHR10704">
    <property type="entry name" value="CARBOHYDRATE SULFOTRANSFERASE"/>
    <property type="match status" value="1"/>
</dbReference>
<feature type="non-terminal residue" evidence="1">
    <location>
        <position position="1"/>
    </location>
</feature>
<dbReference type="EMBL" id="CALNXK010000099">
    <property type="protein sequence ID" value="CAH3154857.1"/>
    <property type="molecule type" value="Genomic_DNA"/>
</dbReference>
<accession>A0ABN8Q0R3</accession>